<evidence type="ECO:0000256" key="5">
    <source>
        <dbReference type="ARBA" id="ARBA00022692"/>
    </source>
</evidence>
<keyword evidence="5" id="KW-0812">Transmembrane</keyword>
<dbReference type="InterPro" id="IPR000223">
    <property type="entry name" value="Pept_S26A_signal_pept_1"/>
</dbReference>
<dbReference type="InterPro" id="IPR037730">
    <property type="entry name" value="IMP2"/>
</dbReference>
<sequence>MSSEKLLWDVTKKFFTVGLIGLTVSDRYVSNFPIQMAMFWWRNCLEHYKFKRGDVVVFCSPTNHKEKHIKRITGLAGEWFAPTYLYDAVRIPEGHCRVEGENLANTTDSRSFGPVSCTKKLVLLDILIFDQY</sequence>
<comment type="subcellular location">
    <subcellularLocation>
        <location evidence="1">Mitochondrion inner membrane</location>
        <topology evidence="1">Single-pass membrane protein</topology>
    </subcellularLocation>
</comment>
<keyword evidence="4" id="KW-0645">Protease</keyword>
<protein>
    <recommendedName>
        <fullName evidence="3">Mitochondrial inner membrane protease subunit 2</fullName>
    </recommendedName>
</protein>
<keyword evidence="8" id="KW-1133">Transmembrane helix</keyword>
<keyword evidence="9" id="KW-0496">Mitochondrion</keyword>
<dbReference type="GO" id="GO:0006627">
    <property type="term" value="P:protein processing involved in protein targeting to mitochondrion"/>
    <property type="evidence" value="ECO:0007669"/>
    <property type="project" value="InterPro"/>
</dbReference>
<dbReference type="InterPro" id="IPR036286">
    <property type="entry name" value="LexA/Signal_pep-like_sf"/>
</dbReference>
<evidence type="ECO:0000256" key="9">
    <source>
        <dbReference type="ARBA" id="ARBA00023128"/>
    </source>
</evidence>
<keyword evidence="6" id="KW-0999">Mitochondrion inner membrane</keyword>
<evidence type="ECO:0000313" key="12">
    <source>
        <dbReference type="EMBL" id="KAK6943509.1"/>
    </source>
</evidence>
<feature type="domain" description="Peptidase S26" evidence="11">
    <location>
        <begin position="47"/>
        <end position="78"/>
    </location>
</feature>
<evidence type="ECO:0000256" key="4">
    <source>
        <dbReference type="ARBA" id="ARBA00022670"/>
    </source>
</evidence>
<accession>A0AAN8W010</accession>
<dbReference type="GO" id="GO:0004252">
    <property type="term" value="F:serine-type endopeptidase activity"/>
    <property type="evidence" value="ECO:0007669"/>
    <property type="project" value="InterPro"/>
</dbReference>
<dbReference type="CDD" id="cd06530">
    <property type="entry name" value="S26_SPase_I"/>
    <property type="match status" value="1"/>
</dbReference>
<dbReference type="SUPFAM" id="SSF51306">
    <property type="entry name" value="LexA/Signal peptidase"/>
    <property type="match status" value="1"/>
</dbReference>
<keyword evidence="7" id="KW-0378">Hydrolase</keyword>
<dbReference type="PANTHER" id="PTHR46041:SF2">
    <property type="entry name" value="MITOCHONDRIAL INNER MEMBRANE PROTEASE SUBUNIT 2"/>
    <property type="match status" value="1"/>
</dbReference>
<evidence type="ECO:0000256" key="3">
    <source>
        <dbReference type="ARBA" id="ARBA00013650"/>
    </source>
</evidence>
<dbReference type="Pfam" id="PF10502">
    <property type="entry name" value="Peptidase_S26"/>
    <property type="match status" value="1"/>
</dbReference>
<dbReference type="InterPro" id="IPR019533">
    <property type="entry name" value="Peptidase_S26"/>
</dbReference>
<comment type="similarity">
    <text evidence="2">Belongs to the peptidase S26 family. IMP2 subfamily.</text>
</comment>
<proteinExistence type="inferred from homology"/>
<dbReference type="EMBL" id="JBAMMX010000003">
    <property type="protein sequence ID" value="KAK6943509.1"/>
    <property type="molecule type" value="Genomic_DNA"/>
</dbReference>
<evidence type="ECO:0000256" key="10">
    <source>
        <dbReference type="ARBA" id="ARBA00023136"/>
    </source>
</evidence>
<evidence type="ECO:0000256" key="2">
    <source>
        <dbReference type="ARBA" id="ARBA00007066"/>
    </source>
</evidence>
<evidence type="ECO:0000256" key="8">
    <source>
        <dbReference type="ARBA" id="ARBA00022989"/>
    </source>
</evidence>
<dbReference type="GO" id="GO:0042720">
    <property type="term" value="C:mitochondrial inner membrane peptidase complex"/>
    <property type="evidence" value="ECO:0007669"/>
    <property type="project" value="InterPro"/>
</dbReference>
<evidence type="ECO:0000256" key="7">
    <source>
        <dbReference type="ARBA" id="ARBA00022801"/>
    </source>
</evidence>
<gene>
    <name evidence="12" type="ORF">RJ641_024611</name>
</gene>
<evidence type="ECO:0000256" key="1">
    <source>
        <dbReference type="ARBA" id="ARBA00004434"/>
    </source>
</evidence>
<dbReference type="GO" id="GO:0006465">
    <property type="term" value="P:signal peptide processing"/>
    <property type="evidence" value="ECO:0007669"/>
    <property type="project" value="InterPro"/>
</dbReference>
<keyword evidence="13" id="KW-1185">Reference proteome</keyword>
<evidence type="ECO:0000259" key="11">
    <source>
        <dbReference type="Pfam" id="PF10502"/>
    </source>
</evidence>
<dbReference type="AlphaFoldDB" id="A0AAN8W010"/>
<organism evidence="12 13">
    <name type="scientific">Dillenia turbinata</name>
    <dbReference type="NCBI Taxonomy" id="194707"/>
    <lineage>
        <taxon>Eukaryota</taxon>
        <taxon>Viridiplantae</taxon>
        <taxon>Streptophyta</taxon>
        <taxon>Embryophyta</taxon>
        <taxon>Tracheophyta</taxon>
        <taxon>Spermatophyta</taxon>
        <taxon>Magnoliopsida</taxon>
        <taxon>eudicotyledons</taxon>
        <taxon>Gunneridae</taxon>
        <taxon>Pentapetalae</taxon>
        <taxon>Dilleniales</taxon>
        <taxon>Dilleniaceae</taxon>
        <taxon>Dillenia</taxon>
    </lineage>
</organism>
<dbReference type="Gene3D" id="2.10.109.10">
    <property type="entry name" value="Umud Fragment, subunit A"/>
    <property type="match status" value="1"/>
</dbReference>
<comment type="caution">
    <text evidence="12">The sequence shown here is derived from an EMBL/GenBank/DDBJ whole genome shotgun (WGS) entry which is preliminary data.</text>
</comment>
<name>A0AAN8W010_9MAGN</name>
<evidence type="ECO:0000256" key="6">
    <source>
        <dbReference type="ARBA" id="ARBA00022792"/>
    </source>
</evidence>
<reference evidence="12 13" key="1">
    <citation type="submission" date="2023-12" db="EMBL/GenBank/DDBJ databases">
        <title>A high-quality genome assembly for Dillenia turbinata (Dilleniales).</title>
        <authorList>
            <person name="Chanderbali A."/>
        </authorList>
    </citation>
    <scope>NUCLEOTIDE SEQUENCE [LARGE SCALE GENOMIC DNA]</scope>
    <source>
        <strain evidence="12">LSX21</strain>
        <tissue evidence="12">Leaf</tissue>
    </source>
</reference>
<dbReference type="PRINTS" id="PR00727">
    <property type="entry name" value="LEADERPTASE"/>
</dbReference>
<dbReference type="PANTHER" id="PTHR46041">
    <property type="entry name" value="MITOCHONDRIAL INNER MEMBRANE PROTEASE SUBUNIT 2"/>
    <property type="match status" value="1"/>
</dbReference>
<keyword evidence="10" id="KW-0472">Membrane</keyword>
<evidence type="ECO:0000313" key="13">
    <source>
        <dbReference type="Proteomes" id="UP001370490"/>
    </source>
</evidence>
<dbReference type="Proteomes" id="UP001370490">
    <property type="component" value="Unassembled WGS sequence"/>
</dbReference>